<dbReference type="InterPro" id="IPR000531">
    <property type="entry name" value="Beta-barrel_TonB"/>
</dbReference>
<evidence type="ECO:0000256" key="2">
    <source>
        <dbReference type="ARBA" id="ARBA00022448"/>
    </source>
</evidence>
<dbReference type="GO" id="GO:0015344">
    <property type="term" value="F:siderophore uptake transmembrane transporter activity"/>
    <property type="evidence" value="ECO:0007669"/>
    <property type="project" value="TreeGrafter"/>
</dbReference>
<evidence type="ECO:0000256" key="9">
    <source>
        <dbReference type="ARBA" id="ARBA00023237"/>
    </source>
</evidence>
<feature type="chain" id="PRO_5016275993" evidence="12">
    <location>
        <begin position="19"/>
        <end position="686"/>
    </location>
</feature>
<sequence>MNMRLFFLLLLVGLQAFAQNVPDSVKRLKEVVIRPYFSTQPLLRATGSAAVLDSGLLGKVPGTSLVPVLNSISGIRMEERSPGSYRLSIRGSLLRSPFGVRNIKIYIDEFPLTDAGGNTYLNALDLSSIAEIQVLKGPQSSIYGANSGGVVLISPLQMGNSPAQFKIQGGSYGLFQQSAAFGHQWTNNQLELSQGNQRSDGYRQHSAMQRKYFQVMDQYRYAAGARLKAFVFYSDLHYDTPGGLNALQYDQDPSQARPAAGPVKSAVEQQAGIYSKTLFGGLSNDWQISPNFKQVTAVFSSYTNFKNPFITNYEHRKEFTLGLRTYVEYSRELQDLNWKLNLGLESTRTRSDVENFNNNYGSPAALQASDRLKALSSLAFLNLNLDFFKKWLLEISASGNLYGYHYQSIAPQASAEKTKNFDPQFMPRMALSYQSSPVLSFRASVSRGYSPPTLAEIRASDNVINVNLQPESGWNYESGLRFETKNKRFFGELTGFYYHLQNAIVRRLNQNDTEYFLNAGGTGQWGLETAFSAWLVPAKSYGLVRGLQLRTAWTLSRFKFKDYIDRKDNYSGNDLTGVPKNIISSTADLLLPGTWYLFVQHNYTSRIPLNDANSVYAAAYNLLQFKVGWKNLKIGSVRAEVFAGADNLLNQRYSLGNDLNAANGRYFNAAARRNFYAGLALGFNRH</sequence>
<evidence type="ECO:0000313" key="16">
    <source>
        <dbReference type="Proteomes" id="UP000248198"/>
    </source>
</evidence>
<dbReference type="InterPro" id="IPR037066">
    <property type="entry name" value="Plug_dom_sf"/>
</dbReference>
<dbReference type="Pfam" id="PF00593">
    <property type="entry name" value="TonB_dep_Rec_b-barrel"/>
    <property type="match status" value="1"/>
</dbReference>
<gene>
    <name evidence="15" type="ORF">B0O44_10681</name>
</gene>
<keyword evidence="6 11" id="KW-0798">TonB box</keyword>
<dbReference type="Gene3D" id="2.170.130.10">
    <property type="entry name" value="TonB-dependent receptor, plug domain"/>
    <property type="match status" value="1"/>
</dbReference>
<organism evidence="15 16">
    <name type="scientific">Pedobacter nutrimenti</name>
    <dbReference type="NCBI Taxonomy" id="1241337"/>
    <lineage>
        <taxon>Bacteria</taxon>
        <taxon>Pseudomonadati</taxon>
        <taxon>Bacteroidota</taxon>
        <taxon>Sphingobacteriia</taxon>
        <taxon>Sphingobacteriales</taxon>
        <taxon>Sphingobacteriaceae</taxon>
        <taxon>Pedobacter</taxon>
    </lineage>
</organism>
<dbReference type="InterPro" id="IPR012910">
    <property type="entry name" value="Plug_dom"/>
</dbReference>
<dbReference type="PROSITE" id="PS52016">
    <property type="entry name" value="TONB_DEPENDENT_REC_3"/>
    <property type="match status" value="1"/>
</dbReference>
<keyword evidence="2 10" id="KW-0813">Transport</keyword>
<dbReference type="InterPro" id="IPR039426">
    <property type="entry name" value="TonB-dep_rcpt-like"/>
</dbReference>
<evidence type="ECO:0000256" key="1">
    <source>
        <dbReference type="ARBA" id="ARBA00004571"/>
    </source>
</evidence>
<keyword evidence="5 12" id="KW-0732">Signal</keyword>
<dbReference type="InterPro" id="IPR036942">
    <property type="entry name" value="Beta-barrel_TonB_sf"/>
</dbReference>
<comment type="caution">
    <text evidence="15">The sequence shown here is derived from an EMBL/GenBank/DDBJ whole genome shotgun (WGS) entry which is preliminary data.</text>
</comment>
<dbReference type="PANTHER" id="PTHR30069">
    <property type="entry name" value="TONB-DEPENDENT OUTER MEMBRANE RECEPTOR"/>
    <property type="match status" value="1"/>
</dbReference>
<evidence type="ECO:0000256" key="8">
    <source>
        <dbReference type="ARBA" id="ARBA00023170"/>
    </source>
</evidence>
<keyword evidence="9 10" id="KW-0998">Cell outer membrane</keyword>
<evidence type="ECO:0000259" key="14">
    <source>
        <dbReference type="Pfam" id="PF07715"/>
    </source>
</evidence>
<keyword evidence="3 10" id="KW-1134">Transmembrane beta strand</keyword>
<dbReference type="RefSeq" id="WP_245943690.1">
    <property type="nucleotide sequence ID" value="NZ_QKLU01000006.1"/>
</dbReference>
<evidence type="ECO:0000256" key="4">
    <source>
        <dbReference type="ARBA" id="ARBA00022692"/>
    </source>
</evidence>
<comment type="subcellular location">
    <subcellularLocation>
        <location evidence="1 10">Cell outer membrane</location>
        <topology evidence="1 10">Multi-pass membrane protein</topology>
    </subcellularLocation>
</comment>
<dbReference type="Proteomes" id="UP000248198">
    <property type="component" value="Unassembled WGS sequence"/>
</dbReference>
<keyword evidence="8 15" id="KW-0675">Receptor</keyword>
<feature type="signal peptide" evidence="12">
    <location>
        <begin position="1"/>
        <end position="18"/>
    </location>
</feature>
<reference evidence="15 16" key="1">
    <citation type="submission" date="2018-06" db="EMBL/GenBank/DDBJ databases">
        <title>Genomic Encyclopedia of Archaeal and Bacterial Type Strains, Phase II (KMG-II): from individual species to whole genera.</title>
        <authorList>
            <person name="Goeker M."/>
        </authorList>
    </citation>
    <scope>NUCLEOTIDE SEQUENCE [LARGE SCALE GENOMIC DNA]</scope>
    <source>
        <strain evidence="15 16">DSM 27372</strain>
    </source>
</reference>
<feature type="domain" description="TonB-dependent receptor-like beta-barrel" evidence="13">
    <location>
        <begin position="167"/>
        <end position="648"/>
    </location>
</feature>
<evidence type="ECO:0000256" key="10">
    <source>
        <dbReference type="PROSITE-ProRule" id="PRU01360"/>
    </source>
</evidence>
<evidence type="ECO:0000313" key="15">
    <source>
        <dbReference type="EMBL" id="PYF72432.1"/>
    </source>
</evidence>
<dbReference type="EMBL" id="QKLU01000006">
    <property type="protein sequence ID" value="PYF72432.1"/>
    <property type="molecule type" value="Genomic_DNA"/>
</dbReference>
<keyword evidence="4 10" id="KW-0812">Transmembrane</keyword>
<evidence type="ECO:0000256" key="11">
    <source>
        <dbReference type="RuleBase" id="RU003357"/>
    </source>
</evidence>
<keyword evidence="7 10" id="KW-0472">Membrane</keyword>
<dbReference type="Gene3D" id="2.40.170.20">
    <property type="entry name" value="TonB-dependent receptor, beta-barrel domain"/>
    <property type="match status" value="1"/>
</dbReference>
<feature type="domain" description="TonB-dependent receptor plug" evidence="14">
    <location>
        <begin position="44"/>
        <end position="150"/>
    </location>
</feature>
<evidence type="ECO:0000256" key="7">
    <source>
        <dbReference type="ARBA" id="ARBA00023136"/>
    </source>
</evidence>
<keyword evidence="16" id="KW-1185">Reference proteome</keyword>
<dbReference type="PANTHER" id="PTHR30069:SF29">
    <property type="entry name" value="HEMOGLOBIN AND HEMOGLOBIN-HAPTOGLOBIN-BINDING PROTEIN 1-RELATED"/>
    <property type="match status" value="1"/>
</dbReference>
<dbReference type="GO" id="GO:0044718">
    <property type="term" value="P:siderophore transmembrane transport"/>
    <property type="evidence" value="ECO:0007669"/>
    <property type="project" value="TreeGrafter"/>
</dbReference>
<evidence type="ECO:0000256" key="6">
    <source>
        <dbReference type="ARBA" id="ARBA00023077"/>
    </source>
</evidence>
<dbReference type="SUPFAM" id="SSF56935">
    <property type="entry name" value="Porins"/>
    <property type="match status" value="1"/>
</dbReference>
<evidence type="ECO:0000259" key="13">
    <source>
        <dbReference type="Pfam" id="PF00593"/>
    </source>
</evidence>
<evidence type="ECO:0000256" key="12">
    <source>
        <dbReference type="SAM" id="SignalP"/>
    </source>
</evidence>
<dbReference type="Pfam" id="PF07715">
    <property type="entry name" value="Plug"/>
    <property type="match status" value="1"/>
</dbReference>
<evidence type="ECO:0000256" key="3">
    <source>
        <dbReference type="ARBA" id="ARBA00022452"/>
    </source>
</evidence>
<dbReference type="GO" id="GO:0009279">
    <property type="term" value="C:cell outer membrane"/>
    <property type="evidence" value="ECO:0007669"/>
    <property type="project" value="UniProtKB-SubCell"/>
</dbReference>
<proteinExistence type="inferred from homology"/>
<dbReference type="AlphaFoldDB" id="A0A318UB25"/>
<accession>A0A318UB25</accession>
<comment type="similarity">
    <text evidence="10 11">Belongs to the TonB-dependent receptor family.</text>
</comment>
<name>A0A318UB25_9SPHI</name>
<evidence type="ECO:0000256" key="5">
    <source>
        <dbReference type="ARBA" id="ARBA00022729"/>
    </source>
</evidence>
<protein>
    <submittedName>
        <fullName evidence="15">Iron complex outermembrane receptor protein</fullName>
    </submittedName>
</protein>